<dbReference type="PROSITE" id="PS51318">
    <property type="entry name" value="TAT"/>
    <property type="match status" value="1"/>
</dbReference>
<evidence type="ECO:0008006" key="4">
    <source>
        <dbReference type="Google" id="ProtNLM"/>
    </source>
</evidence>
<name>A0A2S0NG06_9HYPH</name>
<sequence length="74" mass="7941">MSDHAKTKGNAGAPARRDFLKAMTGASAVAAAAVVGSEPAEAQAVTRESRDERTKARYQANSAHVQAFYRTNRY</sequence>
<dbReference type="AlphaFoldDB" id="A0A2S0NG06"/>
<evidence type="ECO:0000313" key="2">
    <source>
        <dbReference type="EMBL" id="AVO46997.1"/>
    </source>
</evidence>
<organism evidence="2 3">
    <name type="scientific">Phreatobacter cathodiphilus</name>
    <dbReference type="NCBI Taxonomy" id="1868589"/>
    <lineage>
        <taxon>Bacteria</taxon>
        <taxon>Pseudomonadati</taxon>
        <taxon>Pseudomonadota</taxon>
        <taxon>Alphaproteobacteria</taxon>
        <taxon>Hyphomicrobiales</taxon>
        <taxon>Phreatobacteraceae</taxon>
        <taxon>Phreatobacter</taxon>
    </lineage>
</organism>
<dbReference type="InterPro" id="IPR006311">
    <property type="entry name" value="TAT_signal"/>
</dbReference>
<evidence type="ECO:0000256" key="1">
    <source>
        <dbReference type="SAM" id="MobiDB-lite"/>
    </source>
</evidence>
<proteinExistence type="predicted"/>
<gene>
    <name evidence="2" type="ORF">C6569_19130</name>
</gene>
<keyword evidence="3" id="KW-1185">Reference proteome</keyword>
<dbReference type="RefSeq" id="WP_106750367.1">
    <property type="nucleotide sequence ID" value="NZ_CP027668.1"/>
</dbReference>
<reference evidence="2 3" key="1">
    <citation type="submission" date="2018-03" db="EMBL/GenBank/DDBJ databases">
        <title>Genome sequencing of Phreatobacter sp.</title>
        <authorList>
            <person name="Kim S.-J."/>
            <person name="Heo J."/>
            <person name="Kwon S.-W."/>
        </authorList>
    </citation>
    <scope>NUCLEOTIDE SEQUENCE [LARGE SCALE GENOMIC DNA]</scope>
    <source>
        <strain evidence="2 3">S-12</strain>
    </source>
</reference>
<dbReference type="EMBL" id="CP027668">
    <property type="protein sequence ID" value="AVO46997.1"/>
    <property type="molecule type" value="Genomic_DNA"/>
</dbReference>
<dbReference type="KEGG" id="phr:C6569_19130"/>
<accession>A0A2S0NG06</accession>
<dbReference type="Proteomes" id="UP000237889">
    <property type="component" value="Chromosome"/>
</dbReference>
<dbReference type="OrthoDB" id="7281693at2"/>
<protein>
    <recommendedName>
        <fullName evidence="4">Formate dehydrogenase</fullName>
    </recommendedName>
</protein>
<evidence type="ECO:0000313" key="3">
    <source>
        <dbReference type="Proteomes" id="UP000237889"/>
    </source>
</evidence>
<dbReference type="NCBIfam" id="TIGR01409">
    <property type="entry name" value="TAT_signal_seq"/>
    <property type="match status" value="1"/>
</dbReference>
<dbReference type="InterPro" id="IPR019546">
    <property type="entry name" value="TAT_signal_bac_arc"/>
</dbReference>
<feature type="region of interest" description="Disordered" evidence="1">
    <location>
        <begin position="39"/>
        <end position="58"/>
    </location>
</feature>